<proteinExistence type="predicted"/>
<evidence type="ECO:0000313" key="3">
    <source>
        <dbReference type="Proteomes" id="UP000789595"/>
    </source>
</evidence>
<comment type="caution">
    <text evidence="2">The sequence shown here is derived from an EMBL/GenBank/DDBJ whole genome shotgun (WGS) entry which is preliminary data.</text>
</comment>
<protein>
    <submittedName>
        <fullName evidence="2">Uncharacterized protein</fullName>
    </submittedName>
</protein>
<sequence>MPPRRPKTGTRRRSRSPTANRRRRKPRPRAEPPKVVNLGGRVHVVLPKRADAEKAPLLNYYGAGCQCSGPRPCSCRGPADLQRQDPAWKGDFCNRSYSLEELTRLSYAYEDIMLERTFAAERLYMRERGRSGGRLKECWTPKPKKRPPVVLPKGPHITYQNGCPVVVDYQSQRFTGTDHNRTPAYLKAVNSGRRVRFADEVCGSLGTELDRTTYQDSTRLPDYAPPSIQTKCGLHSQDLDCRRPQDLAIARSTSLYPNPLMDRALASTASRWT</sequence>
<evidence type="ECO:0000256" key="1">
    <source>
        <dbReference type="SAM" id="MobiDB-lite"/>
    </source>
</evidence>
<feature type="region of interest" description="Disordered" evidence="1">
    <location>
        <begin position="1"/>
        <end position="34"/>
    </location>
</feature>
<keyword evidence="3" id="KW-1185">Reference proteome</keyword>
<organism evidence="2 3">
    <name type="scientific">Pelagomonas calceolata</name>
    <dbReference type="NCBI Taxonomy" id="35677"/>
    <lineage>
        <taxon>Eukaryota</taxon>
        <taxon>Sar</taxon>
        <taxon>Stramenopiles</taxon>
        <taxon>Ochrophyta</taxon>
        <taxon>Pelagophyceae</taxon>
        <taxon>Pelagomonadales</taxon>
        <taxon>Pelagomonadaceae</taxon>
        <taxon>Pelagomonas</taxon>
    </lineage>
</organism>
<dbReference type="EMBL" id="CAKKNE010000005">
    <property type="protein sequence ID" value="CAH0378235.1"/>
    <property type="molecule type" value="Genomic_DNA"/>
</dbReference>
<dbReference type="AlphaFoldDB" id="A0A8J2SX20"/>
<gene>
    <name evidence="2" type="ORF">PECAL_5P27500</name>
</gene>
<name>A0A8J2SX20_9STRA</name>
<dbReference type="Proteomes" id="UP000789595">
    <property type="component" value="Unassembled WGS sequence"/>
</dbReference>
<reference evidence="2" key="1">
    <citation type="submission" date="2021-11" db="EMBL/GenBank/DDBJ databases">
        <authorList>
            <consortium name="Genoscope - CEA"/>
            <person name="William W."/>
        </authorList>
    </citation>
    <scope>NUCLEOTIDE SEQUENCE</scope>
</reference>
<accession>A0A8J2SX20</accession>
<feature type="compositionally biased region" description="Basic residues" evidence="1">
    <location>
        <begin position="1"/>
        <end position="27"/>
    </location>
</feature>
<evidence type="ECO:0000313" key="2">
    <source>
        <dbReference type="EMBL" id="CAH0378235.1"/>
    </source>
</evidence>